<organism evidence="2 3">
    <name type="scientific">Pelovirga terrestris</name>
    <dbReference type="NCBI Taxonomy" id="2771352"/>
    <lineage>
        <taxon>Bacteria</taxon>
        <taxon>Pseudomonadati</taxon>
        <taxon>Thermodesulfobacteriota</taxon>
        <taxon>Desulfuromonadia</taxon>
        <taxon>Geobacterales</taxon>
        <taxon>Geobacteraceae</taxon>
        <taxon>Pelovirga</taxon>
    </lineage>
</organism>
<proteinExistence type="predicted"/>
<feature type="transmembrane region" description="Helical" evidence="1">
    <location>
        <begin position="73"/>
        <end position="93"/>
    </location>
</feature>
<dbReference type="PANTHER" id="PTHR40115:SF1">
    <property type="entry name" value="INNER MEMBRANE PROTEIN WITH PEPSY TM HELIX"/>
    <property type="match status" value="1"/>
</dbReference>
<evidence type="ECO:0000313" key="3">
    <source>
        <dbReference type="Proteomes" id="UP000632828"/>
    </source>
</evidence>
<keyword evidence="3" id="KW-1185">Reference proteome</keyword>
<comment type="caution">
    <text evidence="2">The sequence shown here is derived from an EMBL/GenBank/DDBJ whole genome shotgun (WGS) entry which is preliminary data.</text>
</comment>
<keyword evidence="1" id="KW-0472">Membrane</keyword>
<evidence type="ECO:0000256" key="1">
    <source>
        <dbReference type="SAM" id="Phobius"/>
    </source>
</evidence>
<accession>A0A8J6QNP8</accession>
<dbReference type="EMBL" id="JACWUN010000011">
    <property type="protein sequence ID" value="MBD1401077.1"/>
    <property type="molecule type" value="Genomic_DNA"/>
</dbReference>
<dbReference type="RefSeq" id="WP_191156288.1">
    <property type="nucleotide sequence ID" value="NZ_JACWUN010000011.1"/>
</dbReference>
<gene>
    <name evidence="2" type="ORF">ICT70_10360</name>
</gene>
<dbReference type="Pfam" id="PF16357">
    <property type="entry name" value="PepSY_TM_like_2"/>
    <property type="match status" value="1"/>
</dbReference>
<reference evidence="2" key="1">
    <citation type="submission" date="2020-09" db="EMBL/GenBank/DDBJ databases">
        <title>Pelobacter alkaliphilus sp. nov., a novel anaerobic arsenate-reducing bacterium from terrestrial mud volcano.</title>
        <authorList>
            <person name="Khomyakova M.A."/>
            <person name="Merkel A.Y."/>
            <person name="Slobodkin A.I."/>
        </authorList>
    </citation>
    <scope>NUCLEOTIDE SEQUENCE</scope>
    <source>
        <strain evidence="2">M08fum</strain>
    </source>
</reference>
<sequence length="94" mass="10734">MLDVDGRVIQFHLSTGVVEYERAQRRPVWHALNYIHLNHAKKAWTWIADVYAVGLILLSLTGLALLPKGQFRVRCLVLSIIGVLIPIIPLLLYY</sequence>
<protein>
    <submittedName>
        <fullName evidence="2">PepSY-associated TM helix domain-containing protein</fullName>
    </submittedName>
</protein>
<dbReference type="PANTHER" id="PTHR40115">
    <property type="entry name" value="INNER MEMBRANE PROTEIN WITH PEPSY TM HELIX"/>
    <property type="match status" value="1"/>
</dbReference>
<keyword evidence="1" id="KW-1133">Transmembrane helix</keyword>
<feature type="transmembrane region" description="Helical" evidence="1">
    <location>
        <begin position="43"/>
        <end position="66"/>
    </location>
</feature>
<keyword evidence="1" id="KW-0812">Transmembrane</keyword>
<name>A0A8J6QNP8_9BACT</name>
<dbReference type="AlphaFoldDB" id="A0A8J6QNP8"/>
<dbReference type="Proteomes" id="UP000632828">
    <property type="component" value="Unassembled WGS sequence"/>
</dbReference>
<evidence type="ECO:0000313" key="2">
    <source>
        <dbReference type="EMBL" id="MBD1401077.1"/>
    </source>
</evidence>
<dbReference type="InterPro" id="IPR032307">
    <property type="entry name" value="PepSY_TM-like_2"/>
</dbReference>